<dbReference type="GO" id="GO:0016149">
    <property type="term" value="F:translation release factor activity, codon specific"/>
    <property type="evidence" value="ECO:0007669"/>
    <property type="project" value="InterPro"/>
</dbReference>
<dbReference type="Pfam" id="PF03462">
    <property type="entry name" value="PCRF"/>
    <property type="match status" value="1"/>
</dbReference>
<dbReference type="SUPFAM" id="SSF75620">
    <property type="entry name" value="Release factor"/>
    <property type="match status" value="1"/>
</dbReference>
<dbReference type="InterPro" id="IPR004373">
    <property type="entry name" value="RF-1"/>
</dbReference>
<dbReference type="InterPro" id="IPR005139">
    <property type="entry name" value="PCRF"/>
</dbReference>
<keyword evidence="6" id="KW-0175">Coiled coil</keyword>
<proteinExistence type="inferred from homology"/>
<dbReference type="InterPro" id="IPR000352">
    <property type="entry name" value="Pep_chain_release_fac_I"/>
</dbReference>
<evidence type="ECO:0000256" key="5">
    <source>
        <dbReference type="NCBIfam" id="TIGR00019"/>
    </source>
</evidence>
<sequence>MKFELDNLVKDYEDMDLELANPDIYSDPKKLKEIMQRKKGLEEAVILYKEYKKLNSNLEDAKNMLRTEKDAEMLEMAKEEIDVSNAKIEELEEKLRISLIPKDKNDDKNIILEVRAGTGWEEASLFARELANSYMIFAKSEGFNLEILEESLSENDWYKEIIMKISGDGAYSRFKFEAGTHRVQRIPETENKWRVHTSAITVAVLPEAEDVDVEIRDEDLEITTCRASGAWWQHVNKVESAIRIVHKPSWLAVECQDQRSQLKNKERAMTVLRTRLLALEEEKKMQEVGAARLAQVWSWDRSEKIRTYNFPQDRVTDHRIWQNYSNLPAIMMWKLWHIIDDLAVADQTRKLEELNK</sequence>
<protein>
    <recommendedName>
        <fullName evidence="5">Peptide chain release factor 1</fullName>
    </recommendedName>
</protein>
<feature type="coiled-coil region" evidence="6">
    <location>
        <begin position="41"/>
        <end position="94"/>
    </location>
</feature>
<name>K2BD97_9BACT</name>
<evidence type="ECO:0000256" key="1">
    <source>
        <dbReference type="ARBA" id="ARBA00002986"/>
    </source>
</evidence>
<dbReference type="Gene3D" id="6.10.140.1950">
    <property type="match status" value="1"/>
</dbReference>
<keyword evidence="3" id="KW-0488">Methylation</keyword>
<evidence type="ECO:0000256" key="6">
    <source>
        <dbReference type="SAM" id="Coils"/>
    </source>
</evidence>
<evidence type="ECO:0000256" key="3">
    <source>
        <dbReference type="ARBA" id="ARBA00022481"/>
    </source>
</evidence>
<comment type="caution">
    <text evidence="8">The sequence shown here is derived from an EMBL/GenBank/DDBJ whole genome shotgun (WGS) entry which is preliminary data.</text>
</comment>
<dbReference type="Gene3D" id="3.30.70.1660">
    <property type="match status" value="1"/>
</dbReference>
<dbReference type="FunFam" id="3.30.160.20:FF:000004">
    <property type="entry name" value="Peptide chain release factor 1"/>
    <property type="match status" value="1"/>
</dbReference>
<dbReference type="InterPro" id="IPR050057">
    <property type="entry name" value="Prokaryotic/Mito_RF"/>
</dbReference>
<evidence type="ECO:0000313" key="8">
    <source>
        <dbReference type="EMBL" id="EKD66733.1"/>
    </source>
</evidence>
<dbReference type="NCBIfam" id="NF001859">
    <property type="entry name" value="PRK00591.1"/>
    <property type="match status" value="1"/>
</dbReference>
<dbReference type="Pfam" id="PF00472">
    <property type="entry name" value="RF-1"/>
    <property type="match status" value="1"/>
</dbReference>
<dbReference type="Gene3D" id="3.30.160.20">
    <property type="match status" value="1"/>
</dbReference>
<evidence type="ECO:0000256" key="4">
    <source>
        <dbReference type="ARBA" id="ARBA00022917"/>
    </source>
</evidence>
<dbReference type="InterPro" id="IPR045853">
    <property type="entry name" value="Pep_chain_release_fac_I_sf"/>
</dbReference>
<dbReference type="GO" id="GO:0005737">
    <property type="term" value="C:cytoplasm"/>
    <property type="evidence" value="ECO:0007669"/>
    <property type="project" value="UniProtKB-ARBA"/>
</dbReference>
<evidence type="ECO:0000256" key="2">
    <source>
        <dbReference type="ARBA" id="ARBA00010835"/>
    </source>
</evidence>
<reference evidence="8" key="1">
    <citation type="journal article" date="2012" name="Science">
        <title>Fermentation, hydrogen, and sulfur metabolism in multiple uncultivated bacterial phyla.</title>
        <authorList>
            <person name="Wrighton K.C."/>
            <person name="Thomas B.C."/>
            <person name="Sharon I."/>
            <person name="Miller C.S."/>
            <person name="Castelle C.J."/>
            <person name="VerBerkmoes N.C."/>
            <person name="Wilkins M.J."/>
            <person name="Hettich R.L."/>
            <person name="Lipton M.S."/>
            <person name="Williams K.H."/>
            <person name="Long P.E."/>
            <person name="Banfield J.F."/>
        </authorList>
    </citation>
    <scope>NUCLEOTIDE SEQUENCE [LARGE SCALE GENOMIC DNA]</scope>
</reference>
<organism evidence="8">
    <name type="scientific">uncultured bacterium</name>
    <name type="common">gcode 4</name>
    <dbReference type="NCBI Taxonomy" id="1234023"/>
    <lineage>
        <taxon>Bacteria</taxon>
        <taxon>environmental samples</taxon>
    </lineage>
</organism>
<feature type="domain" description="Peptide chain release factor" evidence="7">
    <location>
        <begin position="63"/>
        <end position="177"/>
    </location>
</feature>
<accession>K2BD97</accession>
<dbReference type="PANTHER" id="PTHR43804">
    <property type="entry name" value="LD18447P"/>
    <property type="match status" value="1"/>
</dbReference>
<dbReference type="PANTHER" id="PTHR43804:SF7">
    <property type="entry name" value="LD18447P"/>
    <property type="match status" value="1"/>
</dbReference>
<comment type="function">
    <text evidence="1">Peptide chain release factor 1 directs the termination of translation in response to the peptide chain termination codons UAG and UAA.</text>
</comment>
<evidence type="ECO:0000259" key="7">
    <source>
        <dbReference type="SMART" id="SM00937"/>
    </source>
</evidence>
<comment type="similarity">
    <text evidence="2">Belongs to the prokaryotic/mitochondrial release factor family.</text>
</comment>
<dbReference type="AlphaFoldDB" id="K2BD97"/>
<dbReference type="SMART" id="SM00937">
    <property type="entry name" value="PCRF"/>
    <property type="match status" value="1"/>
</dbReference>
<keyword evidence="4" id="KW-0648">Protein biosynthesis</keyword>
<gene>
    <name evidence="8" type="ORF">ACD_49C00017G0005</name>
</gene>
<dbReference type="NCBIfam" id="TIGR00019">
    <property type="entry name" value="prfA"/>
    <property type="match status" value="1"/>
</dbReference>
<dbReference type="EMBL" id="AMFJ01021603">
    <property type="protein sequence ID" value="EKD66733.1"/>
    <property type="molecule type" value="Genomic_DNA"/>
</dbReference>